<evidence type="ECO:0000256" key="2">
    <source>
        <dbReference type="ARBA" id="ARBA00022723"/>
    </source>
</evidence>
<accession>A0ABQ1JJY2</accession>
<sequence length="149" mass="16574">MNVRTASCRCGQLTVTCEGEPVRVSVCHCFACQKRSGSAFAVQARWPDERVEIEGAAKTWQRSTDSGNLVTYRFCPTCGSTMAYTIDGWPGATAVPVGNFTDLDFPAPKHSVWENRKHHWVDILGEDVDRPTEASIQCKPGLNLRRKKD</sequence>
<reference evidence="7" key="1">
    <citation type="journal article" date="2019" name="Int. J. Syst. Evol. Microbiol.">
        <title>The Global Catalogue of Microorganisms (GCM) 10K type strain sequencing project: providing services to taxonomists for standard genome sequencing and annotation.</title>
        <authorList>
            <consortium name="The Broad Institute Genomics Platform"/>
            <consortium name="The Broad Institute Genome Sequencing Center for Infectious Disease"/>
            <person name="Wu L."/>
            <person name="Ma J."/>
        </authorList>
    </citation>
    <scope>NUCLEOTIDE SEQUENCE [LARGE SCALE GENOMIC DNA]</scope>
    <source>
        <strain evidence="7">CGMCC 1.15928</strain>
    </source>
</reference>
<organism evidence="6 7">
    <name type="scientific">Henriciella pelagia</name>
    <dbReference type="NCBI Taxonomy" id="1977912"/>
    <lineage>
        <taxon>Bacteria</taxon>
        <taxon>Pseudomonadati</taxon>
        <taxon>Pseudomonadota</taxon>
        <taxon>Alphaproteobacteria</taxon>
        <taxon>Hyphomonadales</taxon>
        <taxon>Hyphomonadaceae</taxon>
        <taxon>Henriciella</taxon>
    </lineage>
</organism>
<dbReference type="InterPro" id="IPR006913">
    <property type="entry name" value="CENP-V/GFA"/>
</dbReference>
<dbReference type="EMBL" id="BMKF01000002">
    <property type="protein sequence ID" value="GGB70172.1"/>
    <property type="molecule type" value="Genomic_DNA"/>
</dbReference>
<keyword evidence="2" id="KW-0479">Metal-binding</keyword>
<gene>
    <name evidence="6" type="ORF">GCM10011503_18560</name>
</gene>
<comment type="caution">
    <text evidence="6">The sequence shown here is derived from an EMBL/GenBank/DDBJ whole genome shotgun (WGS) entry which is preliminary data.</text>
</comment>
<dbReference type="InterPro" id="IPR011057">
    <property type="entry name" value="Mss4-like_sf"/>
</dbReference>
<keyword evidence="4" id="KW-0456">Lyase</keyword>
<dbReference type="Gene3D" id="3.90.1590.10">
    <property type="entry name" value="glutathione-dependent formaldehyde- activating enzyme (gfa)"/>
    <property type="match status" value="1"/>
</dbReference>
<evidence type="ECO:0000313" key="6">
    <source>
        <dbReference type="EMBL" id="GGB70172.1"/>
    </source>
</evidence>
<evidence type="ECO:0000256" key="3">
    <source>
        <dbReference type="ARBA" id="ARBA00022833"/>
    </source>
</evidence>
<evidence type="ECO:0000256" key="4">
    <source>
        <dbReference type="ARBA" id="ARBA00023239"/>
    </source>
</evidence>
<dbReference type="PROSITE" id="PS51891">
    <property type="entry name" value="CENP_V_GFA"/>
    <property type="match status" value="1"/>
</dbReference>
<keyword evidence="3" id="KW-0862">Zinc</keyword>
<proteinExistence type="inferred from homology"/>
<dbReference type="Pfam" id="PF04828">
    <property type="entry name" value="GFA"/>
    <property type="match status" value="1"/>
</dbReference>
<dbReference type="RefSeq" id="WP_084392674.1">
    <property type="nucleotide sequence ID" value="NZ_BMKF01000002.1"/>
</dbReference>
<name>A0ABQ1JJY2_9PROT</name>
<evidence type="ECO:0000259" key="5">
    <source>
        <dbReference type="PROSITE" id="PS51891"/>
    </source>
</evidence>
<keyword evidence="7" id="KW-1185">Reference proteome</keyword>
<comment type="similarity">
    <text evidence="1">Belongs to the Gfa family.</text>
</comment>
<protein>
    <submittedName>
        <fullName evidence="6">Aldehyde-activating protein</fullName>
    </submittedName>
</protein>
<dbReference type="PANTHER" id="PTHR33337">
    <property type="entry name" value="GFA DOMAIN-CONTAINING PROTEIN"/>
    <property type="match status" value="1"/>
</dbReference>
<dbReference type="SUPFAM" id="SSF51316">
    <property type="entry name" value="Mss4-like"/>
    <property type="match status" value="1"/>
</dbReference>
<evidence type="ECO:0000313" key="7">
    <source>
        <dbReference type="Proteomes" id="UP000628854"/>
    </source>
</evidence>
<dbReference type="PANTHER" id="PTHR33337:SF40">
    <property type="entry name" value="CENP-V_GFA DOMAIN-CONTAINING PROTEIN-RELATED"/>
    <property type="match status" value="1"/>
</dbReference>
<feature type="domain" description="CENP-V/GFA" evidence="5">
    <location>
        <begin position="4"/>
        <end position="114"/>
    </location>
</feature>
<dbReference type="Proteomes" id="UP000628854">
    <property type="component" value="Unassembled WGS sequence"/>
</dbReference>
<evidence type="ECO:0000256" key="1">
    <source>
        <dbReference type="ARBA" id="ARBA00005495"/>
    </source>
</evidence>